<reference evidence="2 3" key="1">
    <citation type="submission" date="2024-07" db="EMBL/GenBank/DDBJ databases">
        <title>Chromosome-level genome assembly of the water stick insect Ranatra chinensis (Heteroptera: Nepidae).</title>
        <authorList>
            <person name="Liu X."/>
        </authorList>
    </citation>
    <scope>NUCLEOTIDE SEQUENCE [LARGE SCALE GENOMIC DNA]</scope>
    <source>
        <strain evidence="2">Cailab_2021Rc</strain>
        <tissue evidence="2">Muscle</tissue>
    </source>
</reference>
<evidence type="ECO:0000313" key="2">
    <source>
        <dbReference type="EMBL" id="KAL1123546.1"/>
    </source>
</evidence>
<dbReference type="InterPro" id="IPR051856">
    <property type="entry name" value="CSR-E3_Ligase_Protein"/>
</dbReference>
<accession>A0ABD0Y8H0</accession>
<dbReference type="AlphaFoldDB" id="A0ABD0Y8H0"/>
<comment type="caution">
    <text evidence="2">The sequence shown here is derived from an EMBL/GenBank/DDBJ whole genome shotgun (WGS) entry which is preliminary data.</text>
</comment>
<feature type="transmembrane region" description="Helical" evidence="1">
    <location>
        <begin position="190"/>
        <end position="207"/>
    </location>
</feature>
<dbReference type="EMBL" id="JBFDAA010000012">
    <property type="protein sequence ID" value="KAL1123546.1"/>
    <property type="molecule type" value="Genomic_DNA"/>
</dbReference>
<keyword evidence="1" id="KW-1133">Transmembrane helix</keyword>
<gene>
    <name evidence="2" type="ORF">AAG570_002623</name>
</gene>
<dbReference type="Pfam" id="PF26039">
    <property type="entry name" value="Dcst2"/>
    <property type="match status" value="2"/>
</dbReference>
<feature type="transmembrane region" description="Helical" evidence="1">
    <location>
        <begin position="116"/>
        <end position="133"/>
    </location>
</feature>
<sequence>MFKCHLRDVLLSLFLRGKVEKYKRVKKAAREGVVETTKYKGGFLRDFDKRIVRRPGVRRPRRKYGPLRRIYMRVSTPGTYWNFVAKSFFGFICGVVLTYCTYLFFMLQLGLELEKAFFICSVFGLLTTLFLAFSSSARKRCSNGEELKETVEAPRLKKHIEVDGDYVGKLTHLLENTLVIFQRYKRSCNWLRLFAVITVGIISLAILESPPEMNHDCIELCEWRYDPFLCFYMMLLPSVFSRSGRNAVTAYAIILVLTGPARNVLFNVQILTEALICAEDQLSSVMQKVVDMVKSPIYAIRDAVKHVANKMKEVTAKFSQILQSIQRMVTSLAGSLKLGLEWLNDCVTVCSHTVGTPYTRCQNSFKRATADCKEHIRASLNNDVKSAIAQTGHLINFGGTMALASVQGYMNKIIGETIDIEKIRVKLGPMFNWMCSVGHLTKVTCYTVKLMDLMCDMVEYVTDDNVEIVLNKFEELARRVKNMFYVDVVFNHTYNYKMQFSKTVKEMSAGVVYGIRKKLSFFYSLFDLLSLSLLIFMLLIIIS</sequence>
<keyword evidence="3" id="KW-1185">Reference proteome</keyword>
<dbReference type="PANTHER" id="PTHR21041:SF9">
    <property type="entry name" value="DENDRITIC CELL-SPECIFIC TRANSMEMBRANE PROTEIN-LIKE DOMAIN-CONTAINING PROTEIN"/>
    <property type="match status" value="1"/>
</dbReference>
<protein>
    <recommendedName>
        <fullName evidence="4">Odorant receptor</fullName>
    </recommendedName>
</protein>
<evidence type="ECO:0000313" key="3">
    <source>
        <dbReference type="Proteomes" id="UP001558652"/>
    </source>
</evidence>
<keyword evidence="1" id="KW-0472">Membrane</keyword>
<proteinExistence type="predicted"/>
<feature type="transmembrane region" description="Helical" evidence="1">
    <location>
        <begin position="88"/>
        <end position="110"/>
    </location>
</feature>
<evidence type="ECO:0000256" key="1">
    <source>
        <dbReference type="SAM" id="Phobius"/>
    </source>
</evidence>
<dbReference type="PANTHER" id="PTHR21041">
    <property type="entry name" value="DENDRITIC CELL-SPECIFIC TRANSMEMBRANE PROTEIN"/>
    <property type="match status" value="1"/>
</dbReference>
<feature type="transmembrane region" description="Helical" evidence="1">
    <location>
        <begin position="521"/>
        <end position="542"/>
    </location>
</feature>
<keyword evidence="1" id="KW-0812">Transmembrane</keyword>
<organism evidence="2 3">
    <name type="scientific">Ranatra chinensis</name>
    <dbReference type="NCBI Taxonomy" id="642074"/>
    <lineage>
        <taxon>Eukaryota</taxon>
        <taxon>Metazoa</taxon>
        <taxon>Ecdysozoa</taxon>
        <taxon>Arthropoda</taxon>
        <taxon>Hexapoda</taxon>
        <taxon>Insecta</taxon>
        <taxon>Pterygota</taxon>
        <taxon>Neoptera</taxon>
        <taxon>Paraneoptera</taxon>
        <taxon>Hemiptera</taxon>
        <taxon>Heteroptera</taxon>
        <taxon>Panheteroptera</taxon>
        <taxon>Nepomorpha</taxon>
        <taxon>Nepidae</taxon>
        <taxon>Ranatrinae</taxon>
        <taxon>Ranatra</taxon>
    </lineage>
</organism>
<name>A0ABD0Y8H0_9HEMI</name>
<dbReference type="Proteomes" id="UP001558652">
    <property type="component" value="Unassembled WGS sequence"/>
</dbReference>
<evidence type="ECO:0008006" key="4">
    <source>
        <dbReference type="Google" id="ProtNLM"/>
    </source>
</evidence>